<evidence type="ECO:0000313" key="13">
    <source>
        <dbReference type="Proteomes" id="UP000031014"/>
    </source>
</evidence>
<dbReference type="Proteomes" id="UP000031014">
    <property type="component" value="Unassembled WGS sequence"/>
</dbReference>
<dbReference type="STRING" id="1321606.SAMD00020551_3602"/>
<evidence type="ECO:0000256" key="9">
    <source>
        <dbReference type="ARBA" id="ARBA00045533"/>
    </source>
</evidence>
<sequence length="193" mass="21285">MKRTTKIIGNVLYGIVFAALLLMIVMVISSRASGGEPQLFGYQFKTVLSGSMEPTFKTGSLIVVKEVKDAKILKENDVITFRQDEKNVVTHRIVEVVKQGDNVFYRTKGDNNEEADVNPVMTQNVVAKYSGITIPFIGYFLNYASTPLGTGLLLIIPGLLLLGYAAWTIRLAIKEIEEKTKVASAPDQKQIVS</sequence>
<keyword evidence="13" id="KW-1185">Reference proteome</keyword>
<dbReference type="RefSeq" id="WP_041967099.1">
    <property type="nucleotide sequence ID" value="NZ_BASE01000083.1"/>
</dbReference>
<evidence type="ECO:0000256" key="4">
    <source>
        <dbReference type="ARBA" id="ARBA00022801"/>
    </source>
</evidence>
<dbReference type="CDD" id="cd06530">
    <property type="entry name" value="S26_SPase_I"/>
    <property type="match status" value="1"/>
</dbReference>
<feature type="transmembrane region" description="Helical" evidence="11">
    <location>
        <begin position="7"/>
        <end position="28"/>
    </location>
</feature>
<dbReference type="Gene3D" id="2.10.109.10">
    <property type="entry name" value="Umud Fragment, subunit A"/>
    <property type="match status" value="1"/>
</dbReference>
<dbReference type="PANTHER" id="PTHR10806">
    <property type="entry name" value="SIGNAL PEPTIDASE COMPLEX CATALYTIC SUBUNIT SEC11"/>
    <property type="match status" value="1"/>
</dbReference>
<reference evidence="12 13" key="1">
    <citation type="submission" date="2013-06" db="EMBL/GenBank/DDBJ databases">
        <title>Whole genome shotgun sequence of Bacillus selenatarsenatis SF-1.</title>
        <authorList>
            <person name="Kuroda M."/>
            <person name="Sei K."/>
            <person name="Yamashita M."/>
            <person name="Ike M."/>
        </authorList>
    </citation>
    <scope>NUCLEOTIDE SEQUENCE [LARGE SCALE GENOMIC DNA]</scope>
    <source>
        <strain evidence="12 13">SF-1</strain>
    </source>
</reference>
<dbReference type="EMBL" id="BASE01000083">
    <property type="protein sequence ID" value="GAM15445.1"/>
    <property type="molecule type" value="Genomic_DNA"/>
</dbReference>
<dbReference type="GO" id="GO:0006465">
    <property type="term" value="P:signal peptide processing"/>
    <property type="evidence" value="ECO:0007669"/>
    <property type="project" value="UniProtKB-UniRule"/>
</dbReference>
<dbReference type="PROSITE" id="PS00501">
    <property type="entry name" value="SPASE_I_1"/>
    <property type="match status" value="1"/>
</dbReference>
<dbReference type="GO" id="GO:0016020">
    <property type="term" value="C:membrane"/>
    <property type="evidence" value="ECO:0007669"/>
    <property type="project" value="UniProtKB-UniRule"/>
</dbReference>
<keyword evidence="8 11" id="KW-0472">Membrane</keyword>
<dbReference type="InterPro" id="IPR019756">
    <property type="entry name" value="Pept_S26A_signal_pept_1_Ser-AS"/>
</dbReference>
<comment type="caution">
    <text evidence="12">The sequence shown here is derived from an EMBL/GenBank/DDBJ whole genome shotgun (WGS) entry which is preliminary data.</text>
</comment>
<evidence type="ECO:0000256" key="10">
    <source>
        <dbReference type="NCBIfam" id="TIGR02228"/>
    </source>
</evidence>
<evidence type="ECO:0000256" key="6">
    <source>
        <dbReference type="ARBA" id="ARBA00022968"/>
    </source>
</evidence>
<evidence type="ECO:0000256" key="11">
    <source>
        <dbReference type="SAM" id="Phobius"/>
    </source>
</evidence>
<gene>
    <name evidence="12" type="ORF">SAMD00020551_3602</name>
</gene>
<dbReference type="PANTHER" id="PTHR10806:SF6">
    <property type="entry name" value="SIGNAL PEPTIDASE COMPLEX CATALYTIC SUBUNIT SEC11"/>
    <property type="match status" value="1"/>
</dbReference>
<accession>A0A0A8X670</accession>
<evidence type="ECO:0000256" key="5">
    <source>
        <dbReference type="ARBA" id="ARBA00022824"/>
    </source>
</evidence>
<comment type="subcellular location">
    <subcellularLocation>
        <location evidence="1">Endoplasmic reticulum membrane</location>
        <topology evidence="1">Single-pass type II membrane protein</topology>
    </subcellularLocation>
</comment>
<keyword evidence="5" id="KW-0256">Endoplasmic reticulum</keyword>
<evidence type="ECO:0000256" key="8">
    <source>
        <dbReference type="ARBA" id="ARBA00023136"/>
    </source>
</evidence>
<evidence type="ECO:0000256" key="7">
    <source>
        <dbReference type="ARBA" id="ARBA00022989"/>
    </source>
</evidence>
<dbReference type="OrthoDB" id="2243765at2"/>
<dbReference type="PRINTS" id="PR00728">
    <property type="entry name" value="SIGNALPTASE"/>
</dbReference>
<dbReference type="InterPro" id="IPR019533">
    <property type="entry name" value="Peptidase_S26"/>
</dbReference>
<keyword evidence="6" id="KW-0735">Signal-anchor</keyword>
<dbReference type="GO" id="GO:0009003">
    <property type="term" value="F:signal peptidase activity"/>
    <property type="evidence" value="ECO:0007669"/>
    <property type="project" value="UniProtKB-EC"/>
</dbReference>
<evidence type="ECO:0000256" key="3">
    <source>
        <dbReference type="ARBA" id="ARBA00022692"/>
    </source>
</evidence>
<protein>
    <recommendedName>
        <fullName evidence="10">Signal peptidase I</fullName>
        <ecNumber evidence="10">3.4.21.89</ecNumber>
    </recommendedName>
</protein>
<dbReference type="NCBIfam" id="NF046067">
    <property type="entry name" value="SigPepSipWBacil"/>
    <property type="match status" value="1"/>
</dbReference>
<organism evidence="12 13">
    <name type="scientific">Mesobacillus selenatarsenatis (strain DSM 18680 / JCM 14380 / FERM P-15431 / SF-1)</name>
    <dbReference type="NCBI Taxonomy" id="1321606"/>
    <lineage>
        <taxon>Bacteria</taxon>
        <taxon>Bacillati</taxon>
        <taxon>Bacillota</taxon>
        <taxon>Bacilli</taxon>
        <taxon>Bacillales</taxon>
        <taxon>Bacillaceae</taxon>
        <taxon>Mesobacillus</taxon>
    </lineage>
</organism>
<dbReference type="InterPro" id="IPR036286">
    <property type="entry name" value="LexA/Signal_pep-like_sf"/>
</dbReference>
<comment type="function">
    <text evidence="9">Catalytic component of the signal peptidase complex (SPC) which catalyzes the cleavage of N-terminal signal sequences from nascent proteins as they are translocated into the lumen of the endoplasmic reticulum. Specifically cleaves N-terminal signal peptides that contain a hydrophobic alpha-helix (h-region) shorter than 18-20 amino acids.</text>
</comment>
<dbReference type="InterPro" id="IPR001733">
    <property type="entry name" value="Peptidase_S26B"/>
</dbReference>
<name>A0A0A8X670_MESS1</name>
<dbReference type="GO" id="GO:0004252">
    <property type="term" value="F:serine-type endopeptidase activity"/>
    <property type="evidence" value="ECO:0007669"/>
    <property type="project" value="UniProtKB-UniRule"/>
</dbReference>
<dbReference type="EC" id="3.4.21.89" evidence="10"/>
<evidence type="ECO:0000256" key="1">
    <source>
        <dbReference type="ARBA" id="ARBA00004648"/>
    </source>
</evidence>
<keyword evidence="2" id="KW-0645">Protease</keyword>
<proteinExistence type="predicted"/>
<dbReference type="NCBIfam" id="TIGR02228">
    <property type="entry name" value="sigpep_I_arch"/>
    <property type="match status" value="1"/>
</dbReference>
<evidence type="ECO:0000256" key="2">
    <source>
        <dbReference type="ARBA" id="ARBA00022670"/>
    </source>
</evidence>
<feature type="transmembrane region" description="Helical" evidence="11">
    <location>
        <begin position="148"/>
        <end position="169"/>
    </location>
</feature>
<keyword evidence="7 11" id="KW-1133">Transmembrane helix</keyword>
<evidence type="ECO:0000313" key="12">
    <source>
        <dbReference type="EMBL" id="GAM15445.1"/>
    </source>
</evidence>
<keyword evidence="4 12" id="KW-0378">Hydrolase</keyword>
<keyword evidence="3 11" id="KW-0812">Transmembrane</keyword>
<dbReference type="AlphaFoldDB" id="A0A0A8X670"/>
<dbReference type="SUPFAM" id="SSF51306">
    <property type="entry name" value="LexA/Signal peptidase"/>
    <property type="match status" value="1"/>
</dbReference>